<dbReference type="InterPro" id="IPR001005">
    <property type="entry name" value="SANT/Myb"/>
</dbReference>
<feature type="domain" description="Myb-like" evidence="3">
    <location>
        <begin position="154"/>
        <end position="223"/>
    </location>
</feature>
<organism evidence="4 5">
    <name type="scientific">Miscanthus lutarioriparius</name>
    <dbReference type="NCBI Taxonomy" id="422564"/>
    <lineage>
        <taxon>Eukaryota</taxon>
        <taxon>Viridiplantae</taxon>
        <taxon>Streptophyta</taxon>
        <taxon>Embryophyta</taxon>
        <taxon>Tracheophyta</taxon>
        <taxon>Spermatophyta</taxon>
        <taxon>Magnoliopsida</taxon>
        <taxon>Liliopsida</taxon>
        <taxon>Poales</taxon>
        <taxon>Poaceae</taxon>
        <taxon>PACMAD clade</taxon>
        <taxon>Panicoideae</taxon>
        <taxon>Andropogonodae</taxon>
        <taxon>Andropogoneae</taxon>
        <taxon>Saccharinae</taxon>
        <taxon>Miscanthus</taxon>
    </lineage>
</organism>
<dbReference type="EMBL" id="CAJGYO010000008">
    <property type="protein sequence ID" value="CAD6249128.1"/>
    <property type="molecule type" value="Genomic_DNA"/>
</dbReference>
<feature type="region of interest" description="Disordered" evidence="2">
    <location>
        <begin position="300"/>
        <end position="343"/>
    </location>
</feature>
<proteinExistence type="predicted"/>
<dbReference type="AlphaFoldDB" id="A0A811PW76"/>
<dbReference type="PANTHER" id="PTHR45224">
    <property type="entry name" value="OS01G0527900 PROTEIN-RELATED"/>
    <property type="match status" value="1"/>
</dbReference>
<feature type="coiled-coil region" evidence="1">
    <location>
        <begin position="372"/>
        <end position="401"/>
    </location>
</feature>
<protein>
    <recommendedName>
        <fullName evidence="3">Myb-like domain-containing protein</fullName>
    </recommendedName>
</protein>
<dbReference type="OrthoDB" id="692133at2759"/>
<comment type="caution">
    <text evidence="4">The sequence shown here is derived from an EMBL/GenBank/DDBJ whole genome shotgun (WGS) entry which is preliminary data.</text>
</comment>
<dbReference type="PROSITE" id="PS50090">
    <property type="entry name" value="MYB_LIKE"/>
    <property type="match status" value="1"/>
</dbReference>
<dbReference type="Proteomes" id="UP000604825">
    <property type="component" value="Unassembled WGS sequence"/>
</dbReference>
<dbReference type="SUPFAM" id="SSF46689">
    <property type="entry name" value="Homeodomain-like"/>
    <property type="match status" value="1"/>
</dbReference>
<reference evidence="4" key="1">
    <citation type="submission" date="2020-10" db="EMBL/GenBank/DDBJ databases">
        <authorList>
            <person name="Han B."/>
            <person name="Lu T."/>
            <person name="Zhao Q."/>
            <person name="Huang X."/>
            <person name="Zhao Y."/>
        </authorList>
    </citation>
    <scope>NUCLEOTIDE SEQUENCE</scope>
</reference>
<name>A0A811PW76_9POAL</name>
<evidence type="ECO:0000313" key="4">
    <source>
        <dbReference type="EMBL" id="CAD6249128.1"/>
    </source>
</evidence>
<evidence type="ECO:0000313" key="5">
    <source>
        <dbReference type="Proteomes" id="UP000604825"/>
    </source>
</evidence>
<keyword evidence="1" id="KW-0175">Coiled coil</keyword>
<sequence length="436" mass="49122">MDNTLSFTNLMNSAFTSVDPEKLVSQQHHFPSPHYPMSYPPPQFPPNFHHPYPRIFNPFGAQPNYPQFPFTQGYPGSSYQGAVGVGQHPRGGSEASPVGSIAFFQGSRATDSRGDESSPIGSASPVSQEQQLGADPVEAAVWSERSESSPDELEKREGRVHWGQEENLRLLSAWIKHSTYPVVGVDRRGDRYWKDVAAEYNMHAPKQQRRSATQCKNHWQKTIPFITKFNACYDKAKREHGSGESDDQVIERAREEYKGAAKKKRPFALEYWWKAVKDQPKWSKAYPIEEMMNKRSRLNESGAYTSSNPESEDADPSSRCQPLGRNAAKAQQKNKGKLVHSEDSISNDNVQQFNELQLRKTAAAEKMVEATLVQAEAAKTKAEADNKMADAEKDKTKLQKIEMYMVLLRTDTSGYDERTKAGHDQMLALLAKDLFS</sequence>
<feature type="compositionally biased region" description="Polar residues" evidence="2">
    <location>
        <begin position="119"/>
        <end position="131"/>
    </location>
</feature>
<evidence type="ECO:0000256" key="1">
    <source>
        <dbReference type="SAM" id="Coils"/>
    </source>
</evidence>
<feature type="region of interest" description="Disordered" evidence="2">
    <location>
        <begin position="108"/>
        <end position="135"/>
    </location>
</feature>
<keyword evidence="5" id="KW-1185">Reference proteome</keyword>
<evidence type="ECO:0000256" key="2">
    <source>
        <dbReference type="SAM" id="MobiDB-lite"/>
    </source>
</evidence>
<dbReference type="PANTHER" id="PTHR45224:SF10">
    <property type="entry name" value="OS09G0317700 PROTEIN"/>
    <property type="match status" value="1"/>
</dbReference>
<dbReference type="InterPro" id="IPR009057">
    <property type="entry name" value="Homeodomain-like_sf"/>
</dbReference>
<gene>
    <name evidence="4" type="ORF">NCGR_LOCUS32975</name>
</gene>
<evidence type="ECO:0000259" key="3">
    <source>
        <dbReference type="PROSITE" id="PS50090"/>
    </source>
</evidence>
<accession>A0A811PW76</accession>
<dbReference type="Gene3D" id="1.10.10.60">
    <property type="entry name" value="Homeodomain-like"/>
    <property type="match status" value="1"/>
</dbReference>